<reference evidence="3" key="1">
    <citation type="submission" date="2019-03" db="EMBL/GenBank/DDBJ databases">
        <title>Snf2 controls pulcherriminic acid biosynthesis and connects pigmentation and antifungal activity of the yeast Metschnikowia pulcherrima.</title>
        <authorList>
            <person name="Gore-Lloyd D."/>
            <person name="Sumann I."/>
            <person name="Brachmann A.O."/>
            <person name="Schneeberger K."/>
            <person name="Ortiz-Merino R.A."/>
            <person name="Moreno-Beltran M."/>
            <person name="Schlaefli M."/>
            <person name="Kirner P."/>
            <person name="Santos Kron A."/>
            <person name="Wolfe K.H."/>
            <person name="Piel J."/>
            <person name="Ahrens C.H."/>
            <person name="Henk D."/>
            <person name="Freimoser F.M."/>
        </authorList>
    </citation>
    <scope>NUCLEOTIDE SEQUENCE [LARGE SCALE GENOMIC DNA]</scope>
    <source>
        <strain evidence="3">APC 1.2</strain>
    </source>
</reference>
<dbReference type="EMBL" id="CP034456">
    <property type="protein sequence ID" value="QBM86132.1"/>
    <property type="molecule type" value="Genomic_DNA"/>
</dbReference>
<dbReference type="Proteomes" id="UP000292447">
    <property type="component" value="Chromosome I"/>
</dbReference>
<feature type="compositionally biased region" description="Polar residues" evidence="1">
    <location>
        <begin position="36"/>
        <end position="45"/>
    </location>
</feature>
<organism evidence="2 3">
    <name type="scientific">Metschnikowia aff. pulcherrima</name>
    <dbReference type="NCBI Taxonomy" id="2163413"/>
    <lineage>
        <taxon>Eukaryota</taxon>
        <taxon>Fungi</taxon>
        <taxon>Dikarya</taxon>
        <taxon>Ascomycota</taxon>
        <taxon>Saccharomycotina</taxon>
        <taxon>Pichiomycetes</taxon>
        <taxon>Metschnikowiaceae</taxon>
        <taxon>Metschnikowia</taxon>
    </lineage>
</organism>
<evidence type="ECO:0000256" key="1">
    <source>
        <dbReference type="SAM" id="MobiDB-lite"/>
    </source>
</evidence>
<dbReference type="AlphaFoldDB" id="A0A4P6XFG9"/>
<protein>
    <submittedName>
        <fullName evidence="2">Uncharacterized protein</fullName>
    </submittedName>
</protein>
<feature type="region of interest" description="Disordered" evidence="1">
    <location>
        <begin position="1"/>
        <end position="59"/>
    </location>
</feature>
<keyword evidence="3" id="KW-1185">Reference proteome</keyword>
<accession>A0A4P6XFG9</accession>
<evidence type="ECO:0000313" key="3">
    <source>
        <dbReference type="Proteomes" id="UP000292447"/>
    </source>
</evidence>
<sequence>MTSNRIQKTFLKKTRKEIRKDEKLKRKRSMQALEPQGSSTTQDVIDSSRNDSEEHDLSQIIGDSGYKAENLHLVLKRMKRNRAPKALPHQTFLSFKKYIEEDIPWEWREIPPLTAVPAYKWCENLESFLEQYEHSHAVLTTENYQDANFESNKVSWKRWFKFRGEENLKKAFKILDETVVDYLRARGLVACLDHINPLTVRDVWMQANSMTRMCVAERFGGYFAECFKFWGSIELAAPEIAFNQYLYHMNNTYDRTFVIFMESLGFPAYKFWERWRNTQFEPSFMQTLDRFHIEFRKEDPAKRDFKGTTTFVTKLAQIVSENLEK</sequence>
<name>A0A4P6XFG9_9ASCO</name>
<gene>
    <name evidence="2" type="ORF">METSCH_A07680</name>
</gene>
<evidence type="ECO:0000313" key="2">
    <source>
        <dbReference type="EMBL" id="QBM86132.1"/>
    </source>
</evidence>
<proteinExistence type="predicted"/>
<feature type="compositionally biased region" description="Basic and acidic residues" evidence="1">
    <location>
        <begin position="46"/>
        <end position="57"/>
    </location>
</feature>